<organism evidence="6">
    <name type="scientific">marine metagenome</name>
    <dbReference type="NCBI Taxonomy" id="408172"/>
    <lineage>
        <taxon>unclassified sequences</taxon>
        <taxon>metagenomes</taxon>
        <taxon>ecological metagenomes</taxon>
    </lineage>
</organism>
<evidence type="ECO:0000256" key="1">
    <source>
        <dbReference type="ARBA" id="ARBA00011009"/>
    </source>
</evidence>
<dbReference type="FunFam" id="3.40.50.720:FF:000019">
    <property type="entry name" value="Glycerol-3-phosphate dehydrogenase [NAD(P)+]"/>
    <property type="match status" value="1"/>
</dbReference>
<evidence type="ECO:0000259" key="4">
    <source>
        <dbReference type="Pfam" id="PF01210"/>
    </source>
</evidence>
<dbReference type="PANTHER" id="PTHR11728:SF1">
    <property type="entry name" value="GLYCEROL-3-PHOSPHATE DEHYDROGENASE [NAD(+)] 2, CHLOROPLASTIC"/>
    <property type="match status" value="1"/>
</dbReference>
<evidence type="ECO:0000313" key="6">
    <source>
        <dbReference type="EMBL" id="SVB95490.1"/>
    </source>
</evidence>
<dbReference type="GO" id="GO:0005975">
    <property type="term" value="P:carbohydrate metabolic process"/>
    <property type="evidence" value="ECO:0007669"/>
    <property type="project" value="InterPro"/>
</dbReference>
<feature type="domain" description="Glycerol-3-phosphate dehydrogenase NAD-dependent N-terminal" evidence="4">
    <location>
        <begin position="8"/>
        <end position="159"/>
    </location>
</feature>
<dbReference type="Gene3D" id="3.40.50.720">
    <property type="entry name" value="NAD(P)-binding Rossmann-like Domain"/>
    <property type="match status" value="1"/>
</dbReference>
<dbReference type="InterPro" id="IPR011128">
    <property type="entry name" value="G3P_DH_NAD-dep_N"/>
</dbReference>
<dbReference type="AlphaFoldDB" id="A0A382I774"/>
<gene>
    <name evidence="6" type="ORF">METZ01_LOCUS248344</name>
</gene>
<dbReference type="GO" id="GO:0005829">
    <property type="term" value="C:cytosol"/>
    <property type="evidence" value="ECO:0007669"/>
    <property type="project" value="TreeGrafter"/>
</dbReference>
<dbReference type="InterPro" id="IPR036291">
    <property type="entry name" value="NAD(P)-bd_dom_sf"/>
</dbReference>
<comment type="similarity">
    <text evidence="1">Belongs to the NAD-dependent glycerol-3-phosphate dehydrogenase family.</text>
</comment>
<protein>
    <recommendedName>
        <fullName evidence="7">Glycerol-3-phosphate dehydrogenase NAD-dependent N-terminal domain-containing protein</fullName>
    </recommendedName>
</protein>
<accession>A0A382I774</accession>
<feature type="domain" description="Glycerol-3-phosphate dehydrogenase NAD-dependent C-terminal" evidence="5">
    <location>
        <begin position="180"/>
        <end position="319"/>
    </location>
</feature>
<dbReference type="EMBL" id="UINC01065626">
    <property type="protein sequence ID" value="SVB95490.1"/>
    <property type="molecule type" value="Genomic_DNA"/>
</dbReference>
<dbReference type="Pfam" id="PF07479">
    <property type="entry name" value="NAD_Gly3P_dh_C"/>
    <property type="match status" value="1"/>
</dbReference>
<dbReference type="SUPFAM" id="SSF48179">
    <property type="entry name" value="6-phosphogluconate dehydrogenase C-terminal domain-like"/>
    <property type="match status" value="1"/>
</dbReference>
<dbReference type="InterPro" id="IPR006168">
    <property type="entry name" value="G3P_DH_NAD-dep"/>
</dbReference>
<name>A0A382I774_9ZZZZ</name>
<evidence type="ECO:0008006" key="7">
    <source>
        <dbReference type="Google" id="ProtNLM"/>
    </source>
</evidence>
<dbReference type="InterPro" id="IPR013328">
    <property type="entry name" value="6PGD_dom2"/>
</dbReference>
<dbReference type="GO" id="GO:0046168">
    <property type="term" value="P:glycerol-3-phosphate catabolic process"/>
    <property type="evidence" value="ECO:0007669"/>
    <property type="project" value="InterPro"/>
</dbReference>
<dbReference type="SUPFAM" id="SSF51735">
    <property type="entry name" value="NAD(P)-binding Rossmann-fold domains"/>
    <property type="match status" value="1"/>
</dbReference>
<dbReference type="GO" id="GO:0046474">
    <property type="term" value="P:glycerophospholipid biosynthetic process"/>
    <property type="evidence" value="ECO:0007669"/>
    <property type="project" value="TreeGrafter"/>
</dbReference>
<dbReference type="PANTHER" id="PTHR11728">
    <property type="entry name" value="GLYCEROL-3-PHOSPHATE DEHYDROGENASE"/>
    <property type="match status" value="1"/>
</dbReference>
<dbReference type="InterPro" id="IPR006109">
    <property type="entry name" value="G3P_DH_NAD-dep_C"/>
</dbReference>
<dbReference type="PRINTS" id="PR00077">
    <property type="entry name" value="GPDHDRGNASE"/>
</dbReference>
<evidence type="ECO:0000256" key="3">
    <source>
        <dbReference type="ARBA" id="ARBA00023027"/>
    </source>
</evidence>
<evidence type="ECO:0000259" key="5">
    <source>
        <dbReference type="Pfam" id="PF07479"/>
    </source>
</evidence>
<dbReference type="PIRSF" id="PIRSF000114">
    <property type="entry name" value="Glycerol-3-P_dh"/>
    <property type="match status" value="1"/>
</dbReference>
<keyword evidence="3" id="KW-0520">NAD</keyword>
<dbReference type="NCBIfam" id="NF000940">
    <property type="entry name" value="PRK00094.1-2"/>
    <property type="match status" value="1"/>
</dbReference>
<dbReference type="Pfam" id="PF01210">
    <property type="entry name" value="NAD_Gly3P_dh_N"/>
    <property type="match status" value="1"/>
</dbReference>
<dbReference type="NCBIfam" id="NF000942">
    <property type="entry name" value="PRK00094.1-4"/>
    <property type="match status" value="1"/>
</dbReference>
<sequence>MFSDSFLVFGAGAWGTALAIQLSRSKQKVVLTSFDKNNLLEIKQYQENKKYLPGFPLPKEIGVQPYNTALVEQAESIIICVKSPYFLAAISLFNEAMRNKNLFWATKGFDPETGELFSVVVEKALGEKTPYAVISGPTFAEELAEGRPTAITLATNNINNPNALAKQMSNRSLRVYLSDDPVGVQLGGGLKNIVAIAAGASDGLGLGANARAALVTRGLDEIKLLGKELGGNEKTFMGLSGMGDLILSCTDDKSRNRLLGLSIGKGLSFEEAIKLQNDIPEGAHAIKTLVEKSVVSDKQPIMFAVYQLLYKGLDVKKVAEELMLRPIKGEF</sequence>
<evidence type="ECO:0000256" key="2">
    <source>
        <dbReference type="ARBA" id="ARBA00023002"/>
    </source>
</evidence>
<proteinExistence type="inferred from homology"/>
<dbReference type="InterPro" id="IPR008927">
    <property type="entry name" value="6-PGluconate_DH-like_C_sf"/>
</dbReference>
<reference evidence="6" key="1">
    <citation type="submission" date="2018-05" db="EMBL/GenBank/DDBJ databases">
        <authorList>
            <person name="Lanie J.A."/>
            <person name="Ng W.-L."/>
            <person name="Kazmierczak K.M."/>
            <person name="Andrzejewski T.M."/>
            <person name="Davidsen T.M."/>
            <person name="Wayne K.J."/>
            <person name="Tettelin H."/>
            <person name="Glass J.I."/>
            <person name="Rusch D."/>
            <person name="Podicherti R."/>
            <person name="Tsui H.-C.T."/>
            <person name="Winkler M.E."/>
        </authorList>
    </citation>
    <scope>NUCLEOTIDE SEQUENCE</scope>
</reference>
<dbReference type="GO" id="GO:0047952">
    <property type="term" value="F:glycerol-3-phosphate dehydrogenase [NAD(P)+] activity"/>
    <property type="evidence" value="ECO:0007669"/>
    <property type="project" value="TreeGrafter"/>
</dbReference>
<keyword evidence="2" id="KW-0560">Oxidoreductase</keyword>
<dbReference type="Gene3D" id="1.10.1040.10">
    <property type="entry name" value="N-(1-d-carboxylethyl)-l-norvaline Dehydrogenase, domain 2"/>
    <property type="match status" value="1"/>
</dbReference>
<dbReference type="GO" id="GO:0051287">
    <property type="term" value="F:NAD binding"/>
    <property type="evidence" value="ECO:0007669"/>
    <property type="project" value="InterPro"/>
</dbReference>
<dbReference type="HAMAP" id="MF_00394">
    <property type="entry name" value="NAD_Glyc3P_dehydrog"/>
    <property type="match status" value="1"/>
</dbReference>